<dbReference type="Gene3D" id="1.20.120.20">
    <property type="entry name" value="Apolipoprotein"/>
    <property type="match status" value="1"/>
</dbReference>
<protein>
    <recommendedName>
        <fullName evidence="5">L1 transposable element RRM domain-containing protein</fullName>
    </recommendedName>
</protein>
<dbReference type="Proteomes" id="UP001529510">
    <property type="component" value="Unassembled WGS sequence"/>
</dbReference>
<evidence type="ECO:0000256" key="1">
    <source>
        <dbReference type="SAM" id="Coils"/>
    </source>
</evidence>
<evidence type="ECO:0000256" key="2">
    <source>
        <dbReference type="SAM" id="MobiDB-lite"/>
    </source>
</evidence>
<dbReference type="EMBL" id="JAMKFB020000245">
    <property type="protein sequence ID" value="KAL0151445.1"/>
    <property type="molecule type" value="Genomic_DNA"/>
</dbReference>
<evidence type="ECO:0000313" key="4">
    <source>
        <dbReference type="Proteomes" id="UP001529510"/>
    </source>
</evidence>
<gene>
    <name evidence="3" type="ORF">M9458_053231</name>
</gene>
<reference evidence="3 4" key="1">
    <citation type="submission" date="2024-05" db="EMBL/GenBank/DDBJ databases">
        <title>Genome sequencing and assembly of Indian major carp, Cirrhinus mrigala (Hamilton, 1822).</title>
        <authorList>
            <person name="Mohindra V."/>
            <person name="Chowdhury L.M."/>
            <person name="Lal K."/>
            <person name="Jena J.K."/>
        </authorList>
    </citation>
    <scope>NUCLEOTIDE SEQUENCE [LARGE SCALE GENOMIC DNA]</scope>
    <source>
        <strain evidence="3">CM1030</strain>
        <tissue evidence="3">Blood</tissue>
    </source>
</reference>
<dbReference type="InterPro" id="IPR004244">
    <property type="entry name" value="Transposase_22"/>
</dbReference>
<dbReference type="AlphaFoldDB" id="A0ABD0MMX4"/>
<name>A0ABD0MMX4_CIRMR</name>
<feature type="region of interest" description="Disordered" evidence="2">
    <location>
        <begin position="1"/>
        <end position="42"/>
    </location>
</feature>
<organism evidence="3 4">
    <name type="scientific">Cirrhinus mrigala</name>
    <name type="common">Mrigala</name>
    <dbReference type="NCBI Taxonomy" id="683832"/>
    <lineage>
        <taxon>Eukaryota</taxon>
        <taxon>Metazoa</taxon>
        <taxon>Chordata</taxon>
        <taxon>Craniata</taxon>
        <taxon>Vertebrata</taxon>
        <taxon>Euteleostomi</taxon>
        <taxon>Actinopterygii</taxon>
        <taxon>Neopterygii</taxon>
        <taxon>Teleostei</taxon>
        <taxon>Ostariophysi</taxon>
        <taxon>Cypriniformes</taxon>
        <taxon>Cyprinidae</taxon>
        <taxon>Labeoninae</taxon>
        <taxon>Labeonini</taxon>
        <taxon>Cirrhinus</taxon>
    </lineage>
</organism>
<comment type="caution">
    <text evidence="3">The sequence shown here is derived from an EMBL/GenBank/DDBJ whole genome shotgun (WGS) entry which is preliminary data.</text>
</comment>
<sequence length="356" mass="41294">MSGGTKSKAKGNPEKQGKDCNRTETDSMQERVEDGEQETTDSLRAGLNSISKQIGEFRSELKVELGTFKDELKTQMKHELEEFKEDINQKIALTTQEIKEQNAKVETTLSRVEEMECWSSETDGLLQEFIQEHKKMIDKLTDLESRSRRNNLRIFGVPEDEEKGSVTQFVEELMRRELGIDADCQIQRAHRALAPKPKADQPPRAIVMNFLQYSTKEMVLSKAWSKKIITIGERRIFFDHDYPSAVVQQRKSYVKAKKILKEAGIRFQTPFTKMRVHWNNGVKTYNDAKEVEKDLCDRGYKVADSGEAEGTITLLERLEARKSSAWQRVTKERREEASRRVRKRLEDFRRKNAVNL</sequence>
<feature type="compositionally biased region" description="Basic and acidic residues" evidence="2">
    <location>
        <begin position="11"/>
        <end position="34"/>
    </location>
</feature>
<keyword evidence="4" id="KW-1185">Reference proteome</keyword>
<evidence type="ECO:0008006" key="5">
    <source>
        <dbReference type="Google" id="ProtNLM"/>
    </source>
</evidence>
<dbReference type="SUPFAM" id="SSF47162">
    <property type="entry name" value="Apolipoprotein"/>
    <property type="match status" value="1"/>
</dbReference>
<dbReference type="PANTHER" id="PTHR11505">
    <property type="entry name" value="L1 TRANSPOSABLE ELEMENT-RELATED"/>
    <property type="match status" value="1"/>
</dbReference>
<keyword evidence="1" id="KW-0175">Coiled coil</keyword>
<feature type="coiled-coil region" evidence="1">
    <location>
        <begin position="73"/>
        <end position="146"/>
    </location>
</feature>
<accession>A0ABD0MMX4</accession>
<evidence type="ECO:0000313" key="3">
    <source>
        <dbReference type="EMBL" id="KAL0151445.1"/>
    </source>
</evidence>
<dbReference type="Gene3D" id="3.30.70.1820">
    <property type="entry name" value="L1 transposable element, RRM domain"/>
    <property type="match status" value="1"/>
</dbReference>
<proteinExistence type="predicted"/>